<evidence type="ECO:0000256" key="1">
    <source>
        <dbReference type="SAM" id="MobiDB-lite"/>
    </source>
</evidence>
<evidence type="ECO:0000313" key="3">
    <source>
        <dbReference type="Proteomes" id="UP001164743"/>
    </source>
</evidence>
<dbReference type="RefSeq" id="XP_053018041.1">
    <property type="nucleotide sequence ID" value="XM_053166861.1"/>
</dbReference>
<proteinExistence type="predicted"/>
<accession>A0ABY7CBA6</accession>
<name>A0ABY7CBA6_9BASI</name>
<keyword evidence="3" id="KW-1185">Reference proteome</keyword>
<organism evidence="2 3">
    <name type="scientific">Puccinia triticina</name>
    <dbReference type="NCBI Taxonomy" id="208348"/>
    <lineage>
        <taxon>Eukaryota</taxon>
        <taxon>Fungi</taxon>
        <taxon>Dikarya</taxon>
        <taxon>Basidiomycota</taxon>
        <taxon>Pucciniomycotina</taxon>
        <taxon>Pucciniomycetes</taxon>
        <taxon>Pucciniales</taxon>
        <taxon>Pucciniaceae</taxon>
        <taxon>Puccinia</taxon>
    </lineage>
</organism>
<sequence>MKGTGAGLPEHIQTNNAAGGPTPSQTLVFLTNQPGKFKVQKASISASDSYGTIKPGEPSTVSVATNEDGPGDDRTSVPRKLVSGGHVVDPKAEPGWDEWF</sequence>
<dbReference type="GeneID" id="77807756"/>
<reference evidence="2" key="1">
    <citation type="submission" date="2022-10" db="EMBL/GenBank/DDBJ databases">
        <title>Puccinia triticina Genome sequencing and assembly.</title>
        <authorList>
            <person name="Li C."/>
        </authorList>
    </citation>
    <scope>NUCLEOTIDE SEQUENCE</scope>
    <source>
        <strain evidence="2">Pt15</strain>
    </source>
</reference>
<feature type="region of interest" description="Disordered" evidence="1">
    <location>
        <begin position="44"/>
        <end position="100"/>
    </location>
</feature>
<dbReference type="Proteomes" id="UP001164743">
    <property type="component" value="Chromosome 2A"/>
</dbReference>
<dbReference type="EMBL" id="CP110422">
    <property type="protein sequence ID" value="WAQ82486.1"/>
    <property type="molecule type" value="Genomic_DNA"/>
</dbReference>
<gene>
    <name evidence="2" type="ORF">PtA15_2A803</name>
</gene>
<feature type="compositionally biased region" description="Polar residues" evidence="1">
    <location>
        <begin position="12"/>
        <end position="26"/>
    </location>
</feature>
<protein>
    <submittedName>
        <fullName evidence="2">Uncharacterized protein</fullName>
    </submittedName>
</protein>
<feature type="region of interest" description="Disordered" evidence="1">
    <location>
        <begin position="1"/>
        <end position="26"/>
    </location>
</feature>
<evidence type="ECO:0000313" key="2">
    <source>
        <dbReference type="EMBL" id="WAQ82486.1"/>
    </source>
</evidence>